<reference evidence="9 10" key="1">
    <citation type="submission" date="2015-01" db="EMBL/GenBank/DDBJ databases">
        <title>Rufibacter sp./DG31D/ whole genome sequencing.</title>
        <authorList>
            <person name="Kim M.K."/>
            <person name="Srinivasan S."/>
            <person name="Lee J.-J."/>
        </authorList>
    </citation>
    <scope>NUCLEOTIDE SEQUENCE [LARGE SCALE GENOMIC DNA]</scope>
    <source>
        <strain evidence="9 10">DG31D</strain>
    </source>
</reference>
<evidence type="ECO:0000256" key="5">
    <source>
        <dbReference type="HAMAP-Rule" id="MF_00737"/>
    </source>
</evidence>
<dbReference type="PANTHER" id="PTHR11358:SF35">
    <property type="entry name" value="FORMIMIDOYLGLUTAMASE"/>
    <property type="match status" value="1"/>
</dbReference>
<dbReference type="GO" id="GO:0019557">
    <property type="term" value="P:L-histidine catabolic process to glutamate and formate"/>
    <property type="evidence" value="ECO:0007669"/>
    <property type="project" value="UniProtKB-UniPathway"/>
</dbReference>
<dbReference type="PANTHER" id="PTHR11358">
    <property type="entry name" value="ARGINASE/AGMATINASE"/>
    <property type="match status" value="1"/>
</dbReference>
<dbReference type="InterPro" id="IPR005923">
    <property type="entry name" value="HutG"/>
</dbReference>
<comment type="similarity">
    <text evidence="5 8">Belongs to the arginase family.</text>
</comment>
<dbReference type="NCBIfam" id="TIGR01227">
    <property type="entry name" value="hutG"/>
    <property type="match status" value="1"/>
</dbReference>
<evidence type="ECO:0000313" key="10">
    <source>
        <dbReference type="Proteomes" id="UP000036458"/>
    </source>
</evidence>
<dbReference type="GO" id="GO:0019556">
    <property type="term" value="P:L-histidine catabolic process to glutamate and formamide"/>
    <property type="evidence" value="ECO:0007669"/>
    <property type="project" value="UniProtKB-UniRule"/>
</dbReference>
<protein>
    <recommendedName>
        <fullName evidence="5 6">Formimidoylglutamase</fullName>
        <ecNumber evidence="5 6">3.5.3.8</ecNumber>
    </recommendedName>
    <alternativeName>
        <fullName evidence="5">Formiminoglutamase</fullName>
    </alternativeName>
    <alternativeName>
        <fullName evidence="5">Formiminoglutamate hydrolase</fullName>
    </alternativeName>
</protein>
<dbReference type="GO" id="GO:0033389">
    <property type="term" value="P:putrescine biosynthetic process from arginine, via agmatine"/>
    <property type="evidence" value="ECO:0007669"/>
    <property type="project" value="TreeGrafter"/>
</dbReference>
<comment type="cofactor">
    <cofactor evidence="5 7">
        <name>Mn(2+)</name>
        <dbReference type="ChEBI" id="CHEBI:29035"/>
    </cofactor>
    <text evidence="5 7">Binds 2 manganese ions per subunit.</text>
</comment>
<gene>
    <name evidence="5" type="primary">hutG</name>
    <name evidence="9" type="ORF">TH63_04500</name>
</gene>
<feature type="binding site" evidence="5">
    <location>
        <position position="156"/>
    </location>
    <ligand>
        <name>Mn(2+)</name>
        <dbReference type="ChEBI" id="CHEBI:29035"/>
        <label>2</label>
    </ligand>
</feature>
<keyword evidence="2 5" id="KW-0378">Hydrolase</keyword>
<feature type="binding site" evidence="7">
    <location>
        <position position="250"/>
    </location>
    <ligand>
        <name>Mn(2+)</name>
        <dbReference type="ChEBI" id="CHEBI:29035"/>
        <label>1</label>
    </ligand>
</feature>
<dbReference type="GO" id="GO:0050415">
    <property type="term" value="F:formimidoylglutamase activity"/>
    <property type="evidence" value="ECO:0007669"/>
    <property type="project" value="UniProtKB-UniRule"/>
</dbReference>
<feature type="binding site" evidence="5">
    <location>
        <position position="158"/>
    </location>
    <ligand>
        <name>Mn(2+)</name>
        <dbReference type="ChEBI" id="CHEBI:29035"/>
        <label>2</label>
    </ligand>
</feature>
<dbReference type="InterPro" id="IPR006035">
    <property type="entry name" value="Ureohydrolase"/>
</dbReference>
<keyword evidence="3 5" id="KW-0369">Histidine metabolism</keyword>
<feature type="binding site" evidence="5">
    <location>
        <position position="248"/>
    </location>
    <ligand>
        <name>Mn(2+)</name>
        <dbReference type="ChEBI" id="CHEBI:29035"/>
        <label>2</label>
    </ligand>
</feature>
<keyword evidence="1 5" id="KW-0479">Metal-binding</keyword>
<feature type="binding site" evidence="5">
    <location>
        <position position="250"/>
    </location>
    <ligand>
        <name>Mn(2+)</name>
        <dbReference type="ChEBI" id="CHEBI:29035"/>
        <label>2</label>
    </ligand>
</feature>
<feature type="binding site" evidence="5 7">
    <location>
        <position position="130"/>
    </location>
    <ligand>
        <name>Mn(2+)</name>
        <dbReference type="ChEBI" id="CHEBI:29035"/>
        <label>1</label>
    </ligand>
</feature>
<dbReference type="RefSeq" id="WP_048919893.1">
    <property type="nucleotide sequence ID" value="NZ_CP010777.1"/>
</dbReference>
<dbReference type="CDD" id="cd09988">
    <property type="entry name" value="Formimidoylglutamase"/>
    <property type="match status" value="1"/>
</dbReference>
<feature type="binding site" evidence="5 7">
    <location>
        <position position="156"/>
    </location>
    <ligand>
        <name>Mn(2+)</name>
        <dbReference type="ChEBI" id="CHEBI:29035"/>
        <label>1</label>
    </ligand>
</feature>
<feature type="binding site" evidence="5 7">
    <location>
        <position position="248"/>
    </location>
    <ligand>
        <name>Mn(2+)</name>
        <dbReference type="ChEBI" id="CHEBI:29035"/>
        <label>1</label>
    </ligand>
</feature>
<evidence type="ECO:0000256" key="4">
    <source>
        <dbReference type="ARBA" id="ARBA00023211"/>
    </source>
</evidence>
<dbReference type="Pfam" id="PF00491">
    <property type="entry name" value="Arginase"/>
    <property type="match status" value="1"/>
</dbReference>
<dbReference type="Gene3D" id="3.40.800.10">
    <property type="entry name" value="Ureohydrolase domain"/>
    <property type="match status" value="1"/>
</dbReference>
<dbReference type="AlphaFoldDB" id="A0A0H4VHB4"/>
<sequence>MYKPSDKTTWKGRSDIQDGVLGLRWHQVVHFLDLSREVEEGHGNFVFLGFQCDEGIRRNQGRSGAATGPNALRLAMSSFADHLPEDVILYAGGDIICNNHMMETAQIQLGKKVEMLLRKGYKTLVIGGGHETAYGHYLGIKKVLKPEEKLGIINFDAHFDLRSYASHPHSGSPFLQIADDLHVNDKEFHYLCLGIQECSNTRRLFQTAQELEVPYVLAEDLQNGPSETVRKQVETFLAQVDKVYVTIDLDVFATAYAPGVSAPSALGITPQVALPILQQIITSGKLLTLDVVELNPTLDQDNRTAKLAAGLLYQVVKWWK</sequence>
<comment type="function">
    <text evidence="5">Catalyzes the conversion of N-formimidoyl-L-glutamate to L-glutamate and formamide.</text>
</comment>
<dbReference type="GO" id="GO:0030145">
    <property type="term" value="F:manganese ion binding"/>
    <property type="evidence" value="ECO:0007669"/>
    <property type="project" value="UniProtKB-UniRule"/>
</dbReference>
<evidence type="ECO:0000256" key="2">
    <source>
        <dbReference type="ARBA" id="ARBA00022801"/>
    </source>
</evidence>
<dbReference type="PIRSF" id="PIRSF036979">
    <property type="entry name" value="Arginase"/>
    <property type="match status" value="1"/>
</dbReference>
<keyword evidence="4 5" id="KW-0464">Manganese</keyword>
<proteinExistence type="inferred from homology"/>
<evidence type="ECO:0000256" key="8">
    <source>
        <dbReference type="PROSITE-ProRule" id="PRU00742"/>
    </source>
</evidence>
<dbReference type="KEGG" id="ruf:TH63_04500"/>
<comment type="pathway">
    <text evidence="5">Amino-acid degradation; L-histidine degradation into L-glutamate; L-glutamate from N-formimidoyl-L-glutamate (hydrolase route): step 1/1.</text>
</comment>
<dbReference type="HAMAP" id="MF_00737">
    <property type="entry name" value="Formimidoylglutam"/>
    <property type="match status" value="1"/>
</dbReference>
<evidence type="ECO:0000256" key="6">
    <source>
        <dbReference type="NCBIfam" id="TIGR01227"/>
    </source>
</evidence>
<comment type="catalytic activity">
    <reaction evidence="5">
        <text>N-formimidoyl-L-glutamate + H2O = formamide + L-glutamate</text>
        <dbReference type="Rhea" id="RHEA:22492"/>
        <dbReference type="ChEBI" id="CHEBI:15377"/>
        <dbReference type="ChEBI" id="CHEBI:16397"/>
        <dbReference type="ChEBI" id="CHEBI:29985"/>
        <dbReference type="ChEBI" id="CHEBI:58928"/>
        <dbReference type="EC" id="3.5.3.8"/>
    </reaction>
</comment>
<dbReference type="GO" id="GO:0008783">
    <property type="term" value="F:agmatinase activity"/>
    <property type="evidence" value="ECO:0007669"/>
    <property type="project" value="TreeGrafter"/>
</dbReference>
<evidence type="ECO:0000256" key="7">
    <source>
        <dbReference type="PIRSR" id="PIRSR036979-1"/>
    </source>
</evidence>
<dbReference type="UniPathway" id="UPA00379">
    <property type="reaction ID" value="UER00552"/>
</dbReference>
<feature type="binding site" evidence="7">
    <location>
        <position position="158"/>
    </location>
    <ligand>
        <name>Mn(2+)</name>
        <dbReference type="ChEBI" id="CHEBI:29035"/>
        <label>1</label>
    </ligand>
</feature>
<organism evidence="9 10">
    <name type="scientific">Rufibacter radiotolerans</name>
    <dbReference type="NCBI Taxonomy" id="1379910"/>
    <lineage>
        <taxon>Bacteria</taxon>
        <taxon>Pseudomonadati</taxon>
        <taxon>Bacteroidota</taxon>
        <taxon>Cytophagia</taxon>
        <taxon>Cytophagales</taxon>
        <taxon>Hymenobacteraceae</taxon>
        <taxon>Rufibacter</taxon>
    </lineage>
</organism>
<evidence type="ECO:0000256" key="3">
    <source>
        <dbReference type="ARBA" id="ARBA00022808"/>
    </source>
</evidence>
<dbReference type="SUPFAM" id="SSF52768">
    <property type="entry name" value="Arginase/deacetylase"/>
    <property type="match status" value="1"/>
</dbReference>
<evidence type="ECO:0000313" key="9">
    <source>
        <dbReference type="EMBL" id="AKQ45060.1"/>
    </source>
</evidence>
<keyword evidence="10" id="KW-1185">Reference proteome</keyword>
<dbReference type="PRINTS" id="PR00116">
    <property type="entry name" value="ARGINASE"/>
</dbReference>
<evidence type="ECO:0000256" key="1">
    <source>
        <dbReference type="ARBA" id="ARBA00022723"/>
    </source>
</evidence>
<dbReference type="OrthoDB" id="9788689at2"/>
<feature type="binding site" evidence="5 7">
    <location>
        <position position="160"/>
    </location>
    <ligand>
        <name>Mn(2+)</name>
        <dbReference type="ChEBI" id="CHEBI:29035"/>
        <label>1</label>
    </ligand>
</feature>
<dbReference type="EC" id="3.5.3.8" evidence="5 6"/>
<dbReference type="EMBL" id="CP010777">
    <property type="protein sequence ID" value="AKQ45060.1"/>
    <property type="molecule type" value="Genomic_DNA"/>
</dbReference>
<dbReference type="STRING" id="1379910.TH63_04500"/>
<dbReference type="Proteomes" id="UP000036458">
    <property type="component" value="Chromosome"/>
</dbReference>
<accession>A0A0H4VHB4</accession>
<name>A0A0H4VHB4_9BACT</name>
<dbReference type="InterPro" id="IPR023696">
    <property type="entry name" value="Ureohydrolase_dom_sf"/>
</dbReference>
<dbReference type="PROSITE" id="PS51409">
    <property type="entry name" value="ARGINASE_2"/>
    <property type="match status" value="1"/>
</dbReference>
<dbReference type="PATRIC" id="fig|1379910.4.peg.979"/>